<keyword evidence="1" id="KW-0436">Ligase</keyword>
<proteinExistence type="predicted"/>
<organism evidence="1 2">
    <name type="scientific">Antrihabitans stalactiti</name>
    <dbReference type="NCBI Taxonomy" id="2584121"/>
    <lineage>
        <taxon>Bacteria</taxon>
        <taxon>Bacillati</taxon>
        <taxon>Actinomycetota</taxon>
        <taxon>Actinomycetes</taxon>
        <taxon>Mycobacteriales</taxon>
        <taxon>Nocardiaceae</taxon>
        <taxon>Antrihabitans</taxon>
    </lineage>
</organism>
<dbReference type="Proteomes" id="UP000535543">
    <property type="component" value="Unassembled WGS sequence"/>
</dbReference>
<dbReference type="RefSeq" id="WP_169585809.1">
    <property type="nucleotide sequence ID" value="NZ_VCQU01000002.1"/>
</dbReference>
<reference evidence="1 2" key="1">
    <citation type="submission" date="2019-05" db="EMBL/GenBank/DDBJ databases">
        <authorList>
            <person name="Lee S.D."/>
        </authorList>
    </citation>
    <scope>NUCLEOTIDE SEQUENCE [LARGE SCALE GENOMIC DNA]</scope>
    <source>
        <strain evidence="1 2">YC2-7</strain>
    </source>
</reference>
<accession>A0A848K8H7</accession>
<dbReference type="GO" id="GO:0016874">
    <property type="term" value="F:ligase activity"/>
    <property type="evidence" value="ECO:0007669"/>
    <property type="project" value="UniProtKB-KW"/>
</dbReference>
<dbReference type="AlphaFoldDB" id="A0A848K8H7"/>
<dbReference type="Pfam" id="PF13563">
    <property type="entry name" value="2_5_RNA_ligase2"/>
    <property type="match status" value="1"/>
</dbReference>
<keyword evidence="2" id="KW-1185">Reference proteome</keyword>
<reference evidence="1 2" key="2">
    <citation type="submission" date="2020-06" db="EMBL/GenBank/DDBJ databases">
        <title>Antribacter stalactiti gen. nov., sp. nov., a new member of the family Nacardiaceae isolated from a cave.</title>
        <authorList>
            <person name="Kim I.S."/>
        </authorList>
    </citation>
    <scope>NUCLEOTIDE SEQUENCE [LARGE SCALE GENOMIC DNA]</scope>
    <source>
        <strain evidence="1 2">YC2-7</strain>
    </source>
</reference>
<sequence length="175" mass="19503">MVQSVELLLDAEAEAAISRQWQSLADAGLPALHEPHRPHVTLAVAQEIWPRIERRLEHDLDFTPFPLRIGAVMVFGDRRPILVRLVVPTVHLLDLQHRIHHIVAGSPGIATNTAPDAWTPHVTLARRVQPDQLGAAINTVLTGGDIRATAVGIRRWDGEQRRAWTIAEESTPPRR</sequence>
<dbReference type="InterPro" id="IPR009097">
    <property type="entry name" value="Cyclic_Pdiesterase"/>
</dbReference>
<dbReference type="Gene3D" id="3.90.1140.10">
    <property type="entry name" value="Cyclic phosphodiesterase"/>
    <property type="match status" value="1"/>
</dbReference>
<evidence type="ECO:0000313" key="2">
    <source>
        <dbReference type="Proteomes" id="UP000535543"/>
    </source>
</evidence>
<comment type="caution">
    <text evidence="1">The sequence shown here is derived from an EMBL/GenBank/DDBJ whole genome shotgun (WGS) entry which is preliminary data.</text>
</comment>
<name>A0A848K8H7_9NOCA</name>
<dbReference type="EMBL" id="VCQU01000002">
    <property type="protein sequence ID" value="NMN95113.1"/>
    <property type="molecule type" value="Genomic_DNA"/>
</dbReference>
<gene>
    <name evidence="1" type="ORF">FGL95_08730</name>
</gene>
<evidence type="ECO:0000313" key="1">
    <source>
        <dbReference type="EMBL" id="NMN95113.1"/>
    </source>
</evidence>
<dbReference type="SUPFAM" id="SSF55144">
    <property type="entry name" value="LigT-like"/>
    <property type="match status" value="1"/>
</dbReference>
<protein>
    <submittedName>
        <fullName evidence="1">2'-5' RNA ligase family protein</fullName>
    </submittedName>
</protein>